<evidence type="ECO:0000313" key="1">
    <source>
        <dbReference type="EMBL" id="KIN03506.1"/>
    </source>
</evidence>
<dbReference type="Proteomes" id="UP000054321">
    <property type="component" value="Unassembled WGS sequence"/>
</dbReference>
<dbReference type="AlphaFoldDB" id="A0A0C3H5N7"/>
<dbReference type="EMBL" id="KN832873">
    <property type="protein sequence ID" value="KIN03506.1"/>
    <property type="molecule type" value="Genomic_DNA"/>
</dbReference>
<dbReference type="InParanoid" id="A0A0C3H5N7"/>
<accession>A0A0C3H5N7</accession>
<organism evidence="1 2">
    <name type="scientific">Oidiodendron maius (strain Zn)</name>
    <dbReference type="NCBI Taxonomy" id="913774"/>
    <lineage>
        <taxon>Eukaryota</taxon>
        <taxon>Fungi</taxon>
        <taxon>Dikarya</taxon>
        <taxon>Ascomycota</taxon>
        <taxon>Pezizomycotina</taxon>
        <taxon>Leotiomycetes</taxon>
        <taxon>Leotiomycetes incertae sedis</taxon>
        <taxon>Myxotrichaceae</taxon>
        <taxon>Oidiodendron</taxon>
    </lineage>
</organism>
<keyword evidence="2" id="KW-1185">Reference proteome</keyword>
<protein>
    <submittedName>
        <fullName evidence="1">Uncharacterized protein</fullName>
    </submittedName>
</protein>
<reference evidence="2" key="2">
    <citation type="submission" date="2015-01" db="EMBL/GenBank/DDBJ databases">
        <title>Evolutionary Origins and Diversification of the Mycorrhizal Mutualists.</title>
        <authorList>
            <consortium name="DOE Joint Genome Institute"/>
            <consortium name="Mycorrhizal Genomics Consortium"/>
            <person name="Kohler A."/>
            <person name="Kuo A."/>
            <person name="Nagy L.G."/>
            <person name="Floudas D."/>
            <person name="Copeland A."/>
            <person name="Barry K.W."/>
            <person name="Cichocki N."/>
            <person name="Veneault-Fourrey C."/>
            <person name="LaButti K."/>
            <person name="Lindquist E.A."/>
            <person name="Lipzen A."/>
            <person name="Lundell T."/>
            <person name="Morin E."/>
            <person name="Murat C."/>
            <person name="Riley R."/>
            <person name="Ohm R."/>
            <person name="Sun H."/>
            <person name="Tunlid A."/>
            <person name="Henrissat B."/>
            <person name="Grigoriev I.V."/>
            <person name="Hibbett D.S."/>
            <person name="Martin F."/>
        </authorList>
    </citation>
    <scope>NUCLEOTIDE SEQUENCE [LARGE SCALE GENOMIC DNA]</scope>
    <source>
        <strain evidence="2">Zn</strain>
    </source>
</reference>
<dbReference type="HOGENOM" id="CLU_3014767_0_0_1"/>
<name>A0A0C3H5N7_OIDMZ</name>
<reference evidence="1 2" key="1">
    <citation type="submission" date="2014-04" db="EMBL/GenBank/DDBJ databases">
        <authorList>
            <consortium name="DOE Joint Genome Institute"/>
            <person name="Kuo A."/>
            <person name="Martino E."/>
            <person name="Perotto S."/>
            <person name="Kohler A."/>
            <person name="Nagy L.G."/>
            <person name="Floudas D."/>
            <person name="Copeland A."/>
            <person name="Barry K.W."/>
            <person name="Cichocki N."/>
            <person name="Veneault-Fourrey C."/>
            <person name="LaButti K."/>
            <person name="Lindquist E.A."/>
            <person name="Lipzen A."/>
            <person name="Lundell T."/>
            <person name="Morin E."/>
            <person name="Murat C."/>
            <person name="Sun H."/>
            <person name="Tunlid A."/>
            <person name="Henrissat B."/>
            <person name="Grigoriev I.V."/>
            <person name="Hibbett D.S."/>
            <person name="Martin F."/>
            <person name="Nordberg H.P."/>
            <person name="Cantor M.N."/>
            <person name="Hua S.X."/>
        </authorList>
    </citation>
    <scope>NUCLEOTIDE SEQUENCE [LARGE SCALE GENOMIC DNA]</scope>
    <source>
        <strain evidence="1 2">Zn</strain>
    </source>
</reference>
<gene>
    <name evidence="1" type="ORF">OIDMADRAFT_17922</name>
</gene>
<evidence type="ECO:0000313" key="2">
    <source>
        <dbReference type="Proteomes" id="UP000054321"/>
    </source>
</evidence>
<sequence length="56" mass="6829">MRLGLILRFTTDRDIAREIKNFNLEMERRDKIAFKTMADIVLAIMFHSYWKYFLSV</sequence>
<proteinExistence type="predicted"/>